<feature type="region of interest" description="Disordered" evidence="6">
    <location>
        <begin position="1"/>
        <end position="42"/>
    </location>
</feature>
<dbReference type="EMBL" id="JBEDNZ010000022">
    <property type="protein sequence ID" value="KAL0818241.1"/>
    <property type="molecule type" value="Genomic_DNA"/>
</dbReference>
<dbReference type="InterPro" id="IPR038350">
    <property type="entry name" value="Orai_sf"/>
</dbReference>
<dbReference type="Gene3D" id="1.20.140.140">
    <property type="entry name" value="Calcium release-activated calcium channel protein Orai"/>
    <property type="match status" value="1"/>
</dbReference>
<evidence type="ECO:0000313" key="10">
    <source>
        <dbReference type="Proteomes" id="UP001549920"/>
    </source>
</evidence>
<dbReference type="EMBL" id="JBEUOH010000022">
    <property type="protein sequence ID" value="KAL0867681.1"/>
    <property type="molecule type" value="Genomic_DNA"/>
</dbReference>
<sequence length="379" mass="41638">MLEVPPDNISEASFVTSVEESNRVDQCTQTPPSGKGKPRSLQRYHTSDHLYERAPHRTRLKHDSRPKSLGLSDSYPIFGKPPSYESHPKFKVNVTDSPTISITPPHSLDYAAPKAGWNSPNGCATPNGMVSSRSGATTVLLSPGYLQGPCQCNASIKSVSEVALAMPVSTGWNEESPTTGPSDGLSWRRLHMSRAKLKATATTSELLSGFAMVAMVELQINEPTNVPEWLFVMFAVCTTVLVAVHIFALMISTYLLPNIDAVSKMETPGSPAIALRDSPHERMRGFIELAWAFSTVLGLFLFLVEIAILCWVKFWDYSFAAATAATVIVIPVLIVFVAFAIHFYHSLVVQKCETSVQDIEQLESMKRDLDTATVKINMF</sequence>
<feature type="transmembrane region" description="Helical" evidence="7">
    <location>
        <begin position="230"/>
        <end position="256"/>
    </location>
</feature>
<dbReference type="Proteomes" id="UP001549921">
    <property type="component" value="Unassembled WGS sequence"/>
</dbReference>
<keyword evidence="10" id="KW-1185">Reference proteome</keyword>
<evidence type="ECO:0000256" key="2">
    <source>
        <dbReference type="ARBA" id="ARBA00008062"/>
    </source>
</evidence>
<protein>
    <recommendedName>
        <fullName evidence="12">Calcium release-activated calcium channel protein 1</fullName>
    </recommendedName>
</protein>
<dbReference type="Pfam" id="PF07856">
    <property type="entry name" value="Orai-1"/>
    <property type="match status" value="1"/>
</dbReference>
<evidence type="ECO:0000313" key="9">
    <source>
        <dbReference type="EMBL" id="KAL0867681.1"/>
    </source>
</evidence>
<comment type="similarity">
    <text evidence="2">Belongs to the Orai family.</text>
</comment>
<reference evidence="10 11" key="1">
    <citation type="submission" date="2024-06" db="EMBL/GenBank/DDBJ databases">
        <title>A chromosome-level genome assembly of beet webworm, Loxostege sticticalis.</title>
        <authorList>
            <person name="Zhang Y."/>
        </authorList>
    </citation>
    <scope>NUCLEOTIDE SEQUENCE [LARGE SCALE GENOMIC DNA]</scope>
    <source>
        <strain evidence="9">AQ026</strain>
        <strain evidence="8">AQ028</strain>
        <tissue evidence="8">Male pupae</tissue>
        <tissue evidence="9">Whole body</tissue>
    </source>
</reference>
<evidence type="ECO:0000313" key="11">
    <source>
        <dbReference type="Proteomes" id="UP001549921"/>
    </source>
</evidence>
<feature type="transmembrane region" description="Helical" evidence="7">
    <location>
        <begin position="289"/>
        <end position="314"/>
    </location>
</feature>
<dbReference type="Proteomes" id="UP001549920">
    <property type="component" value="Unassembled WGS sequence"/>
</dbReference>
<dbReference type="PANTHER" id="PTHR31501:SF7">
    <property type="entry name" value="CALCIUM RELEASE-ACTIVATED CALCIUM CHANNEL PROTEIN 1"/>
    <property type="match status" value="1"/>
</dbReference>
<proteinExistence type="inferred from homology"/>
<keyword evidence="5 7" id="KW-0472">Membrane</keyword>
<evidence type="ECO:0000256" key="4">
    <source>
        <dbReference type="ARBA" id="ARBA00022989"/>
    </source>
</evidence>
<accession>A0ABD0SEH7</accession>
<keyword evidence="4 7" id="KW-1133">Transmembrane helix</keyword>
<evidence type="ECO:0000256" key="5">
    <source>
        <dbReference type="ARBA" id="ARBA00023136"/>
    </source>
</evidence>
<name>A0ABD0SEH7_LOXSC</name>
<feature type="transmembrane region" description="Helical" evidence="7">
    <location>
        <begin position="320"/>
        <end position="341"/>
    </location>
</feature>
<dbReference type="PANTHER" id="PTHR31501">
    <property type="entry name" value="CALCIUM RELEASE-ACTIVATED CALCIUM CHANNEL PROTEIN 1"/>
    <property type="match status" value="1"/>
</dbReference>
<feature type="compositionally biased region" description="Polar residues" evidence="6">
    <location>
        <begin position="10"/>
        <end position="32"/>
    </location>
</feature>
<evidence type="ECO:0000256" key="1">
    <source>
        <dbReference type="ARBA" id="ARBA00004141"/>
    </source>
</evidence>
<evidence type="ECO:0000256" key="6">
    <source>
        <dbReference type="SAM" id="MobiDB-lite"/>
    </source>
</evidence>
<organism evidence="8 11">
    <name type="scientific">Loxostege sticticalis</name>
    <name type="common">Beet webworm moth</name>
    <dbReference type="NCBI Taxonomy" id="481309"/>
    <lineage>
        <taxon>Eukaryota</taxon>
        <taxon>Metazoa</taxon>
        <taxon>Ecdysozoa</taxon>
        <taxon>Arthropoda</taxon>
        <taxon>Hexapoda</taxon>
        <taxon>Insecta</taxon>
        <taxon>Pterygota</taxon>
        <taxon>Neoptera</taxon>
        <taxon>Endopterygota</taxon>
        <taxon>Lepidoptera</taxon>
        <taxon>Glossata</taxon>
        <taxon>Ditrysia</taxon>
        <taxon>Pyraloidea</taxon>
        <taxon>Crambidae</taxon>
        <taxon>Pyraustinae</taxon>
        <taxon>Loxostege</taxon>
    </lineage>
</organism>
<keyword evidence="3 7" id="KW-0812">Transmembrane</keyword>
<evidence type="ECO:0000256" key="7">
    <source>
        <dbReference type="SAM" id="Phobius"/>
    </source>
</evidence>
<dbReference type="EMBL" id="JBEDNZ010000022">
    <property type="protein sequence ID" value="KAL0818240.1"/>
    <property type="molecule type" value="Genomic_DNA"/>
</dbReference>
<dbReference type="InterPro" id="IPR012446">
    <property type="entry name" value="CRAC_channel"/>
</dbReference>
<evidence type="ECO:0008006" key="12">
    <source>
        <dbReference type="Google" id="ProtNLM"/>
    </source>
</evidence>
<comment type="subcellular location">
    <subcellularLocation>
        <location evidence="1">Membrane</location>
        <topology evidence="1">Multi-pass membrane protein</topology>
    </subcellularLocation>
</comment>
<dbReference type="AlphaFoldDB" id="A0ABD0SEH7"/>
<evidence type="ECO:0000256" key="3">
    <source>
        <dbReference type="ARBA" id="ARBA00022692"/>
    </source>
</evidence>
<evidence type="ECO:0000313" key="8">
    <source>
        <dbReference type="EMBL" id="KAL0818240.1"/>
    </source>
</evidence>
<dbReference type="GO" id="GO:0016020">
    <property type="term" value="C:membrane"/>
    <property type="evidence" value="ECO:0007669"/>
    <property type="project" value="UniProtKB-SubCell"/>
</dbReference>
<comment type="caution">
    <text evidence="8">The sequence shown here is derived from an EMBL/GenBank/DDBJ whole genome shotgun (WGS) entry which is preliminary data.</text>
</comment>
<gene>
    <name evidence="9" type="ORF">ABMA27_008420</name>
    <name evidence="8" type="ORF">ABMA28_008738</name>
</gene>